<protein>
    <recommendedName>
        <fullName evidence="4">Transmembrane protein</fullName>
    </recommendedName>
</protein>
<keyword evidence="1" id="KW-1133">Transmembrane helix</keyword>
<sequence>MFDIVDRIFYQFFKGFWYLFITIPFRFLSSLSKLFKWMELPLINFLLFNNSEKDLKYSEIQLPIFLIAFMILNSIVFLIIFISCILRWAFERNRGSENSSLMSVLKNIIPSIFLIFSIPLITFMILSISYKLFEVALIPFGEEKNVGQELFKLLKPDNIDENLWQKSAYDNFDVIPFEAYKNLKISSSELIFFSSIVGISLIIIFIKAALNLTNKTFQYLFLFIISPFVFSSIMIDKGKRYLIWRKMFLSKIVVIFSYIFAIKLFAFYALILNQWINNIEELGHFEKLSLRSILTVGGAIGCLQIIKLVSKILEEKYKNKDNINEFKQIIEQNSVLNSIVKNYSKTSFEDWNKVFNEKVINNQNLIKDSDFDRKQTFYSNLNFENNYKKNNFENKNSLLERIKNVTTKKY</sequence>
<proteinExistence type="predicted"/>
<feature type="transmembrane region" description="Helical" evidence="1">
    <location>
        <begin position="216"/>
        <end position="236"/>
    </location>
</feature>
<feature type="transmembrane region" description="Helical" evidence="1">
    <location>
        <begin position="12"/>
        <end position="28"/>
    </location>
</feature>
<gene>
    <name evidence="2" type="ORF">QEG99_02325</name>
</gene>
<accession>A0ABY8LSQ8</accession>
<feature type="transmembrane region" description="Helical" evidence="1">
    <location>
        <begin position="248"/>
        <end position="271"/>
    </location>
</feature>
<keyword evidence="3" id="KW-1185">Reference proteome</keyword>
<feature type="transmembrane region" description="Helical" evidence="1">
    <location>
        <begin position="190"/>
        <end position="210"/>
    </location>
</feature>
<feature type="transmembrane region" description="Helical" evidence="1">
    <location>
        <begin position="108"/>
        <end position="130"/>
    </location>
</feature>
<evidence type="ECO:0000256" key="1">
    <source>
        <dbReference type="SAM" id="Phobius"/>
    </source>
</evidence>
<dbReference type="NCBIfam" id="NF045889">
    <property type="entry name" value="ICE_Mbov_0396_TM"/>
    <property type="match status" value="1"/>
</dbReference>
<feature type="transmembrane region" description="Helical" evidence="1">
    <location>
        <begin position="62"/>
        <end position="88"/>
    </location>
</feature>
<organism evidence="2 3">
    <name type="scientific">Mesomycoplasma lagogenitalium</name>
    <dbReference type="NCBI Taxonomy" id="171286"/>
    <lineage>
        <taxon>Bacteria</taxon>
        <taxon>Bacillati</taxon>
        <taxon>Mycoplasmatota</taxon>
        <taxon>Mycoplasmoidales</taxon>
        <taxon>Metamycoplasmataceae</taxon>
        <taxon>Mesomycoplasma</taxon>
    </lineage>
</organism>
<name>A0ABY8LSQ8_9BACT</name>
<dbReference type="Proteomes" id="UP001179842">
    <property type="component" value="Chromosome"/>
</dbReference>
<dbReference type="EMBL" id="CP122979">
    <property type="protein sequence ID" value="WGI36293.1"/>
    <property type="molecule type" value="Genomic_DNA"/>
</dbReference>
<evidence type="ECO:0000313" key="3">
    <source>
        <dbReference type="Proteomes" id="UP001179842"/>
    </source>
</evidence>
<evidence type="ECO:0000313" key="2">
    <source>
        <dbReference type="EMBL" id="WGI36293.1"/>
    </source>
</evidence>
<dbReference type="NCBIfam" id="NF045848">
    <property type="entry name" value="MMCAP2_0566_fam"/>
    <property type="match status" value="1"/>
</dbReference>
<keyword evidence="1" id="KW-0812">Transmembrane</keyword>
<dbReference type="RefSeq" id="WP_280101594.1">
    <property type="nucleotide sequence ID" value="NZ_CP122979.1"/>
</dbReference>
<keyword evidence="1" id="KW-0472">Membrane</keyword>
<evidence type="ECO:0008006" key="4">
    <source>
        <dbReference type="Google" id="ProtNLM"/>
    </source>
</evidence>
<reference evidence="2" key="1">
    <citation type="submission" date="2023-04" db="EMBL/GenBank/DDBJ databases">
        <title>Completed genome of Mycoplasma lagogenitalium type strain 12MS.</title>
        <authorList>
            <person name="Spergser J."/>
        </authorList>
    </citation>
    <scope>NUCLEOTIDE SEQUENCE</scope>
    <source>
        <strain evidence="2">12MS</strain>
    </source>
</reference>